<dbReference type="InterPro" id="IPR036259">
    <property type="entry name" value="MFS_trans_sf"/>
</dbReference>
<feature type="compositionally biased region" description="Low complexity" evidence="1">
    <location>
        <begin position="49"/>
        <end position="71"/>
    </location>
</feature>
<proteinExistence type="predicted"/>
<dbReference type="AlphaFoldDB" id="K0R4T4"/>
<comment type="caution">
    <text evidence="3">The sequence shown here is derived from an EMBL/GenBank/DDBJ whole genome shotgun (WGS) entry which is preliminary data.</text>
</comment>
<gene>
    <name evidence="3" type="ORF">THAOC_33624</name>
</gene>
<name>K0R4T4_THAOC</name>
<feature type="compositionally biased region" description="Basic residues" evidence="1">
    <location>
        <begin position="112"/>
        <end position="132"/>
    </location>
</feature>
<feature type="region of interest" description="Disordered" evidence="1">
    <location>
        <begin position="338"/>
        <end position="371"/>
    </location>
</feature>
<feature type="non-terminal residue" evidence="3">
    <location>
        <position position="1"/>
    </location>
</feature>
<evidence type="ECO:0000313" key="3">
    <source>
        <dbReference type="EMBL" id="EJK47640.1"/>
    </source>
</evidence>
<keyword evidence="4" id="KW-1185">Reference proteome</keyword>
<evidence type="ECO:0000256" key="2">
    <source>
        <dbReference type="SAM" id="Phobius"/>
    </source>
</evidence>
<feature type="compositionally biased region" description="Gly residues" evidence="1">
    <location>
        <begin position="99"/>
        <end position="111"/>
    </location>
</feature>
<protein>
    <submittedName>
        <fullName evidence="3">Uncharacterized protein</fullName>
    </submittedName>
</protein>
<dbReference type="EMBL" id="AGNL01046765">
    <property type="protein sequence ID" value="EJK47640.1"/>
    <property type="molecule type" value="Genomic_DNA"/>
</dbReference>
<organism evidence="3 4">
    <name type="scientific">Thalassiosira oceanica</name>
    <name type="common">Marine diatom</name>
    <dbReference type="NCBI Taxonomy" id="159749"/>
    <lineage>
        <taxon>Eukaryota</taxon>
        <taxon>Sar</taxon>
        <taxon>Stramenopiles</taxon>
        <taxon>Ochrophyta</taxon>
        <taxon>Bacillariophyta</taxon>
        <taxon>Coscinodiscophyceae</taxon>
        <taxon>Thalassiosirophycidae</taxon>
        <taxon>Thalassiosirales</taxon>
        <taxon>Thalassiosiraceae</taxon>
        <taxon>Thalassiosira</taxon>
    </lineage>
</organism>
<feature type="transmembrane region" description="Helical" evidence="2">
    <location>
        <begin position="159"/>
        <end position="179"/>
    </location>
</feature>
<reference evidence="3 4" key="1">
    <citation type="journal article" date="2012" name="Genome Biol.">
        <title>Genome and low-iron response of an oceanic diatom adapted to chronic iron limitation.</title>
        <authorList>
            <person name="Lommer M."/>
            <person name="Specht M."/>
            <person name="Roy A.S."/>
            <person name="Kraemer L."/>
            <person name="Andreson R."/>
            <person name="Gutowska M.A."/>
            <person name="Wolf J."/>
            <person name="Bergner S.V."/>
            <person name="Schilhabel M.B."/>
            <person name="Klostermeier U.C."/>
            <person name="Beiko R.G."/>
            <person name="Rosenstiel P."/>
            <person name="Hippler M."/>
            <person name="Laroche J."/>
        </authorList>
    </citation>
    <scope>NUCLEOTIDE SEQUENCE [LARGE SCALE GENOMIC DNA]</scope>
    <source>
        <strain evidence="3 4">CCMP1005</strain>
    </source>
</reference>
<feature type="region of interest" description="Disordered" evidence="1">
    <location>
        <begin position="19"/>
        <end position="150"/>
    </location>
</feature>
<evidence type="ECO:0000313" key="4">
    <source>
        <dbReference type="Proteomes" id="UP000266841"/>
    </source>
</evidence>
<keyword evidence="2" id="KW-0472">Membrane</keyword>
<keyword evidence="2" id="KW-0812">Transmembrane</keyword>
<dbReference type="Proteomes" id="UP000266841">
    <property type="component" value="Unassembled WGS sequence"/>
</dbReference>
<evidence type="ECO:0000256" key="1">
    <source>
        <dbReference type="SAM" id="MobiDB-lite"/>
    </source>
</evidence>
<feature type="compositionally biased region" description="Low complexity" evidence="1">
    <location>
        <begin position="357"/>
        <end position="368"/>
    </location>
</feature>
<feature type="compositionally biased region" description="Gly residues" evidence="1">
    <location>
        <begin position="82"/>
        <end position="91"/>
    </location>
</feature>
<dbReference type="OrthoDB" id="2985014at2759"/>
<feature type="compositionally biased region" description="Basic and acidic residues" evidence="1">
    <location>
        <begin position="338"/>
        <end position="356"/>
    </location>
</feature>
<dbReference type="SUPFAM" id="SSF103473">
    <property type="entry name" value="MFS general substrate transporter"/>
    <property type="match status" value="1"/>
</dbReference>
<sequence>LGGVQSAFFAGYALTQVAGGRPRRRRGGGPSRRGGGRAEADGRRRAAHWRQQQAGAGRRALPVRAAAVAVPDGDRHAPLPAGGVGGTGLGVGRPVLPGPHGGAAPAGGHGGGQRHHVGAGRRRRREQRRGGRRGGSSDCSRDCSHGGGRADVKATASSIVIAGCYLGSAWAYLSAWGLYSPGFQSCLLQAGFDGPVWPLVFYANGVLSLVCLLFFRDEFDLSMGLFTKPDVDLDVETRSGLAAGAKDLISDTVDVARETVLSRSGRAILAAQVGQGALLYSIASWGPLYLERLGPTQGEVADDAAAGVSDLPPGVSALAVTARTVVVDSLWSAVWDGARSRHADPTGRGHGGDGRTRAAAAPPRSPVRIGADPECPVPVSYAVWGTLSATGVLDKN</sequence>
<feature type="transmembrane region" description="Helical" evidence="2">
    <location>
        <begin position="199"/>
        <end position="215"/>
    </location>
</feature>
<feature type="compositionally biased region" description="Basic and acidic residues" evidence="1">
    <location>
        <begin position="139"/>
        <end position="150"/>
    </location>
</feature>
<accession>K0R4T4</accession>
<keyword evidence="2" id="KW-1133">Transmembrane helix</keyword>